<evidence type="ECO:0000313" key="3">
    <source>
        <dbReference type="Proteomes" id="UP001407347"/>
    </source>
</evidence>
<feature type="chain" id="PRO_5046946449" description="Twin-arginine translocation pathway signal" evidence="1">
    <location>
        <begin position="35"/>
        <end position="67"/>
    </location>
</feature>
<protein>
    <recommendedName>
        <fullName evidence="4">Twin-arginine translocation pathway signal</fullName>
    </recommendedName>
</protein>
<dbReference type="RefSeq" id="WP_244533597.1">
    <property type="nucleotide sequence ID" value="NZ_JAQYXP010000002.1"/>
</dbReference>
<organism evidence="2 3">
    <name type="scientific">Methylobacterium ajmalii</name>
    <dbReference type="NCBI Taxonomy" id="2738439"/>
    <lineage>
        <taxon>Bacteria</taxon>
        <taxon>Pseudomonadati</taxon>
        <taxon>Pseudomonadota</taxon>
        <taxon>Alphaproteobacteria</taxon>
        <taxon>Hyphomicrobiales</taxon>
        <taxon>Methylobacteriaceae</taxon>
        <taxon>Methylobacterium</taxon>
    </lineage>
</organism>
<feature type="signal peptide" evidence="1">
    <location>
        <begin position="1"/>
        <end position="34"/>
    </location>
</feature>
<name>A0ABU9ZSM4_9HYPH</name>
<dbReference type="InterPro" id="IPR006311">
    <property type="entry name" value="TAT_signal"/>
</dbReference>
<reference evidence="2 3" key="1">
    <citation type="journal article" date="2023" name="PLoS ONE">
        <title>Complete genome assembly of Hawai'i environmental nontuberculous mycobacteria reveals unexpected co-isolation with methylobacteria.</title>
        <authorList>
            <person name="Hendrix J."/>
            <person name="Epperson L.E."/>
            <person name="Tong E.I."/>
            <person name="Chan Y.L."/>
            <person name="Hasan N.A."/>
            <person name="Dawrs S.N."/>
            <person name="Norton G.J."/>
            <person name="Virdi R."/>
            <person name="Crooks J.L."/>
            <person name="Chan E.D."/>
            <person name="Honda J.R."/>
            <person name="Strong M."/>
        </authorList>
    </citation>
    <scope>NUCLEOTIDE SEQUENCE [LARGE SCALE GENOMIC DNA]</scope>
    <source>
        <strain evidence="2 3">NJH_HI04-1</strain>
    </source>
</reference>
<sequence length="67" mass="6825">MERTTMGSRRVLLAGLAAGVAAPMLATGASQARAADESEAVGRRLEALRAAIVEGDAKALDALTTRS</sequence>
<gene>
    <name evidence="2" type="ORF">PUR29_13170</name>
</gene>
<dbReference type="EMBL" id="JAQYXP010000002">
    <property type="protein sequence ID" value="MEN3234543.1"/>
    <property type="molecule type" value="Genomic_DNA"/>
</dbReference>
<accession>A0ABU9ZSM4</accession>
<evidence type="ECO:0008006" key="4">
    <source>
        <dbReference type="Google" id="ProtNLM"/>
    </source>
</evidence>
<keyword evidence="1" id="KW-0732">Signal</keyword>
<dbReference type="Proteomes" id="UP001407347">
    <property type="component" value="Unassembled WGS sequence"/>
</dbReference>
<proteinExistence type="predicted"/>
<evidence type="ECO:0000256" key="1">
    <source>
        <dbReference type="SAM" id="SignalP"/>
    </source>
</evidence>
<dbReference type="PROSITE" id="PS51318">
    <property type="entry name" value="TAT"/>
    <property type="match status" value="1"/>
</dbReference>
<comment type="caution">
    <text evidence="2">The sequence shown here is derived from an EMBL/GenBank/DDBJ whole genome shotgun (WGS) entry which is preliminary data.</text>
</comment>
<evidence type="ECO:0000313" key="2">
    <source>
        <dbReference type="EMBL" id="MEN3234543.1"/>
    </source>
</evidence>
<keyword evidence="3" id="KW-1185">Reference proteome</keyword>